<sequence>MTDNRYGDKPLGKSVEEVESEQGNRVNSPVSGETRRNLEADAAIVPAVVGGGNQSTGAVLALTDPDVLTEAGSGADDRRNSAEQPMSGWADEDQVNMPMPDRDRGTSES</sequence>
<accession>A0A7W8JQU0</accession>
<name>A0A7W8JQU0_9DEIO</name>
<evidence type="ECO:0000313" key="3">
    <source>
        <dbReference type="Proteomes" id="UP000552709"/>
    </source>
</evidence>
<dbReference type="RefSeq" id="WP_229789626.1">
    <property type="nucleotide sequence ID" value="NZ_JACHFL010000001.1"/>
</dbReference>
<evidence type="ECO:0000256" key="1">
    <source>
        <dbReference type="SAM" id="MobiDB-lite"/>
    </source>
</evidence>
<feature type="compositionally biased region" description="Basic and acidic residues" evidence="1">
    <location>
        <begin position="100"/>
        <end position="109"/>
    </location>
</feature>
<evidence type="ECO:0000313" key="2">
    <source>
        <dbReference type="EMBL" id="MBB5361527.1"/>
    </source>
</evidence>
<protein>
    <submittedName>
        <fullName evidence="2">Uncharacterized protein</fullName>
    </submittedName>
</protein>
<feature type="compositionally biased region" description="Polar residues" evidence="1">
    <location>
        <begin position="21"/>
        <end position="31"/>
    </location>
</feature>
<reference evidence="2 3" key="1">
    <citation type="submission" date="2020-08" db="EMBL/GenBank/DDBJ databases">
        <title>Genomic Encyclopedia of Type Strains, Phase IV (KMG-IV): sequencing the most valuable type-strain genomes for metagenomic binning, comparative biology and taxonomic classification.</title>
        <authorList>
            <person name="Goeker M."/>
        </authorList>
    </citation>
    <scope>NUCLEOTIDE SEQUENCE [LARGE SCALE GENOMIC DNA]</scope>
    <source>
        <strain evidence="2 3">DSM 27939</strain>
    </source>
</reference>
<feature type="region of interest" description="Disordered" evidence="1">
    <location>
        <begin position="68"/>
        <end position="109"/>
    </location>
</feature>
<proteinExistence type="predicted"/>
<dbReference type="Proteomes" id="UP000552709">
    <property type="component" value="Unassembled WGS sequence"/>
</dbReference>
<comment type="caution">
    <text evidence="2">The sequence shown here is derived from an EMBL/GenBank/DDBJ whole genome shotgun (WGS) entry which is preliminary data.</text>
</comment>
<keyword evidence="3" id="KW-1185">Reference proteome</keyword>
<gene>
    <name evidence="2" type="ORF">HNQ08_000598</name>
</gene>
<feature type="region of interest" description="Disordered" evidence="1">
    <location>
        <begin position="1"/>
        <end position="37"/>
    </location>
</feature>
<feature type="compositionally biased region" description="Basic and acidic residues" evidence="1">
    <location>
        <begin position="1"/>
        <end position="16"/>
    </location>
</feature>
<dbReference type="EMBL" id="JACHFL010000001">
    <property type="protein sequence ID" value="MBB5361527.1"/>
    <property type="molecule type" value="Genomic_DNA"/>
</dbReference>
<organism evidence="2 3">
    <name type="scientific">Deinococcus humi</name>
    <dbReference type="NCBI Taxonomy" id="662880"/>
    <lineage>
        <taxon>Bacteria</taxon>
        <taxon>Thermotogati</taxon>
        <taxon>Deinococcota</taxon>
        <taxon>Deinococci</taxon>
        <taxon>Deinococcales</taxon>
        <taxon>Deinococcaceae</taxon>
        <taxon>Deinococcus</taxon>
    </lineage>
</organism>
<dbReference type="AlphaFoldDB" id="A0A7W8JQU0"/>